<sequence length="187" mass="20838">MDTQLPEFVLAGLYKDTLVITEPSTPPSAKLVVKGNEINSPEKPNVAEKQVEVPKWWLGSNHQKIAILVEDKASVFTSEKELEFLTNILKACKLSINDIALINYARTPRSLEELTHDPGCTHFLLFGLSPAQLQLQFNFPHYQSQAVGQNQLLLAAPLGAMMSATPAAKAEKMKLWNALQQFFHLKN</sequence>
<name>A0A5B8VQG0_9BACT</name>
<dbReference type="Proteomes" id="UP000321291">
    <property type="component" value="Chromosome"/>
</dbReference>
<reference evidence="1 2" key="1">
    <citation type="journal article" date="2017" name="Int. J. Syst. Evol. Microbiol.">
        <title>Arachidicoccus ginsenosidivorans sp. nov., with ginsenoside-converting activity isolated from ginseng cultivating soil.</title>
        <authorList>
            <person name="Siddiqi M.Z."/>
            <person name="Aslam Z."/>
            <person name="Im W.T."/>
        </authorList>
    </citation>
    <scope>NUCLEOTIDE SEQUENCE [LARGE SCALE GENOMIC DNA]</scope>
    <source>
        <strain evidence="1 2">Gsoil 809</strain>
    </source>
</reference>
<accession>A0A5B8VQG0</accession>
<dbReference type="KEGG" id="agi:FSB73_15860"/>
<evidence type="ECO:0000313" key="2">
    <source>
        <dbReference type="Proteomes" id="UP000321291"/>
    </source>
</evidence>
<dbReference type="AlphaFoldDB" id="A0A5B8VQG0"/>
<protein>
    <recommendedName>
        <fullName evidence="3">Uracil-DNA glycosylase-like domain-containing protein</fullName>
    </recommendedName>
</protein>
<evidence type="ECO:0000313" key="1">
    <source>
        <dbReference type="EMBL" id="QEC72936.1"/>
    </source>
</evidence>
<proteinExistence type="predicted"/>
<organism evidence="1 2">
    <name type="scientific">Arachidicoccus ginsenosidivorans</name>
    <dbReference type="NCBI Taxonomy" id="496057"/>
    <lineage>
        <taxon>Bacteria</taxon>
        <taxon>Pseudomonadati</taxon>
        <taxon>Bacteroidota</taxon>
        <taxon>Chitinophagia</taxon>
        <taxon>Chitinophagales</taxon>
        <taxon>Chitinophagaceae</taxon>
        <taxon>Arachidicoccus</taxon>
    </lineage>
</organism>
<dbReference type="EMBL" id="CP042434">
    <property type="protein sequence ID" value="QEC72936.1"/>
    <property type="molecule type" value="Genomic_DNA"/>
</dbReference>
<evidence type="ECO:0008006" key="3">
    <source>
        <dbReference type="Google" id="ProtNLM"/>
    </source>
</evidence>
<gene>
    <name evidence="1" type="ORF">FSB73_15860</name>
</gene>
<dbReference type="OrthoDB" id="824384at2"/>
<keyword evidence="2" id="KW-1185">Reference proteome</keyword>
<dbReference type="RefSeq" id="WP_146784331.1">
    <property type="nucleotide sequence ID" value="NZ_CP042434.1"/>
</dbReference>